<dbReference type="PANTHER" id="PTHR11432:SF3">
    <property type="entry name" value="NADH-UBIQUINONE OXIDOREDUCTASE CHAIN 1"/>
    <property type="match status" value="1"/>
</dbReference>
<dbReference type="GO" id="GO:0003954">
    <property type="term" value="F:NADH dehydrogenase activity"/>
    <property type="evidence" value="ECO:0007669"/>
    <property type="project" value="TreeGrafter"/>
</dbReference>
<dbReference type="GO" id="GO:0009060">
    <property type="term" value="P:aerobic respiration"/>
    <property type="evidence" value="ECO:0007669"/>
    <property type="project" value="TreeGrafter"/>
</dbReference>
<evidence type="ECO:0000256" key="7">
    <source>
        <dbReference type="ARBA" id="ARBA00022792"/>
    </source>
</evidence>
<geneLocation type="mitochondrion" evidence="15"/>
<feature type="transmembrane region" description="Helical" evidence="14">
    <location>
        <begin position="248"/>
        <end position="268"/>
    </location>
</feature>
<keyword evidence="6 12" id="KW-0812">Transmembrane</keyword>
<comment type="similarity">
    <text evidence="3 12">Belongs to the complex I subunit 1 family.</text>
</comment>
<dbReference type="InterPro" id="IPR001694">
    <property type="entry name" value="NADH_UbQ_OxRdtase_su1/FPO"/>
</dbReference>
<name>A0A343LA53_9DIPT</name>
<gene>
    <name evidence="15" type="primary">nad1</name>
</gene>
<evidence type="ECO:0000256" key="8">
    <source>
        <dbReference type="ARBA" id="ARBA00022989"/>
    </source>
</evidence>
<feature type="transmembrane region" description="Helical" evidence="14">
    <location>
        <begin position="280"/>
        <end position="300"/>
    </location>
</feature>
<dbReference type="GO" id="GO:0005743">
    <property type="term" value="C:mitochondrial inner membrane"/>
    <property type="evidence" value="ECO:0007669"/>
    <property type="project" value="UniProtKB-SubCell"/>
</dbReference>
<dbReference type="PANTHER" id="PTHR11432">
    <property type="entry name" value="NADH DEHYDROGENASE SUBUNIT 1"/>
    <property type="match status" value="1"/>
</dbReference>
<feature type="transmembrane region" description="Helical" evidence="14">
    <location>
        <begin position="59"/>
        <end position="87"/>
    </location>
</feature>
<accession>A0A343LA53</accession>
<evidence type="ECO:0000256" key="2">
    <source>
        <dbReference type="ARBA" id="ARBA00004448"/>
    </source>
</evidence>
<evidence type="ECO:0000256" key="12">
    <source>
        <dbReference type="RuleBase" id="RU000471"/>
    </source>
</evidence>
<evidence type="ECO:0000256" key="13">
    <source>
        <dbReference type="RuleBase" id="RU000473"/>
    </source>
</evidence>
<evidence type="ECO:0000256" key="14">
    <source>
        <dbReference type="SAM" id="Phobius"/>
    </source>
</evidence>
<protein>
    <recommendedName>
        <fullName evidence="4 13">NADH-ubiquinone oxidoreductase chain 1</fullName>
        <ecNumber evidence="13">7.1.1.2</ecNumber>
    </recommendedName>
</protein>
<comment type="subcellular location">
    <subcellularLocation>
        <location evidence="2 12">Mitochondrion inner membrane</location>
        <topology evidence="2 12">Multi-pass membrane protein</topology>
    </subcellularLocation>
</comment>
<evidence type="ECO:0000256" key="3">
    <source>
        <dbReference type="ARBA" id="ARBA00010535"/>
    </source>
</evidence>
<dbReference type="EMBL" id="MF410944">
    <property type="protein sequence ID" value="ATN41200.1"/>
    <property type="molecule type" value="Genomic_DNA"/>
</dbReference>
<proteinExistence type="inferred from homology"/>
<evidence type="ECO:0000256" key="4">
    <source>
        <dbReference type="ARBA" id="ARBA00021009"/>
    </source>
</evidence>
<keyword evidence="11 14" id="KW-0472">Membrane</keyword>
<dbReference type="PROSITE" id="PS00668">
    <property type="entry name" value="COMPLEX1_ND1_2"/>
    <property type="match status" value="1"/>
</dbReference>
<keyword evidence="9 13" id="KW-0830">Ubiquinone</keyword>
<feature type="transmembrane region" description="Helical" evidence="14">
    <location>
        <begin position="139"/>
        <end position="157"/>
    </location>
</feature>
<evidence type="ECO:0000256" key="10">
    <source>
        <dbReference type="ARBA" id="ARBA00023128"/>
    </source>
</evidence>
<comment type="function">
    <text evidence="1">Core subunit of the mitochondrial membrane respiratory chain NADH dehydrogenase (Complex I) that is believed to belong to the minimal assembly required for catalysis. Complex I functions in the transfer of electrons from NADH to the respiratory chain. The immediate electron acceptor for the enzyme is believed to be ubiquinone.</text>
</comment>
<keyword evidence="8 14" id="KW-1133">Transmembrane helix</keyword>
<reference evidence="15" key="1">
    <citation type="journal article" date="2017" name="Mol. Ecol.">
        <title>Shotgun mitogenomics across body size classes in a local assemblage of tropical Diptera: Phylogeny, species diversity and mitochondrial abundance spectrum.</title>
        <authorList>
            <person name="Choo L.Q."/>
            <person name="Crampton-Platt A."/>
            <person name="Vogler A.P."/>
        </authorList>
    </citation>
    <scope>NUCLEOTIDE SEQUENCE</scope>
</reference>
<dbReference type="AlphaFoldDB" id="A0A343LA53"/>
<feature type="transmembrane region" description="Helical" evidence="14">
    <location>
        <begin position="6"/>
        <end position="23"/>
    </location>
</feature>
<evidence type="ECO:0000256" key="9">
    <source>
        <dbReference type="ARBA" id="ARBA00023075"/>
    </source>
</evidence>
<evidence type="ECO:0000256" key="6">
    <source>
        <dbReference type="ARBA" id="ARBA00022692"/>
    </source>
</evidence>
<keyword evidence="10 13" id="KW-0496">Mitochondrion</keyword>
<dbReference type="EC" id="7.1.1.2" evidence="13"/>
<keyword evidence="7" id="KW-0999">Mitochondrion inner membrane</keyword>
<dbReference type="GO" id="GO:0008137">
    <property type="term" value="F:NADH dehydrogenase (ubiquinone) activity"/>
    <property type="evidence" value="ECO:0007669"/>
    <property type="project" value="UniProtKB-EC"/>
</dbReference>
<sequence length="301" mass="35369">MMISVLIVVIMILLTVSFFTLLEQKLLSYVQLRKGPNKVGFCGLLQPFSDAIKLFSKELMYLIFSNFMFYLFSPVLMLTVSLILWLIFPLNYYIFNNNFQLLFILCGMSIGTYYLMICGWSSNSNYSLLGSLRSIAQTISYEVCMIFILMCLFFYLMSLNLNLFMKYQMFISFFWMNMLTGVILYIIFLAETNRAPFDFAEGESELVSGFNIEYGGSSFAIIFLAEYSMITLLSLIFSLILFFEKFGLFFYLKVLLFMILFILVRSAFPRLRYDKLMYLNWKFFLPLSLLYLMFVISIMMN</sequence>
<feature type="transmembrane region" description="Helical" evidence="14">
    <location>
        <begin position="219"/>
        <end position="242"/>
    </location>
</feature>
<keyword evidence="12" id="KW-0520">NAD</keyword>
<evidence type="ECO:0000256" key="1">
    <source>
        <dbReference type="ARBA" id="ARBA00003257"/>
    </source>
</evidence>
<dbReference type="Pfam" id="PF00146">
    <property type="entry name" value="NADHdh"/>
    <property type="match status" value="1"/>
</dbReference>
<keyword evidence="5" id="KW-0813">Transport</keyword>
<comment type="catalytic activity">
    <reaction evidence="13">
        <text>a ubiquinone + NADH + 5 H(+)(in) = a ubiquinol + NAD(+) + 4 H(+)(out)</text>
        <dbReference type="Rhea" id="RHEA:29091"/>
        <dbReference type="Rhea" id="RHEA-COMP:9565"/>
        <dbReference type="Rhea" id="RHEA-COMP:9566"/>
        <dbReference type="ChEBI" id="CHEBI:15378"/>
        <dbReference type="ChEBI" id="CHEBI:16389"/>
        <dbReference type="ChEBI" id="CHEBI:17976"/>
        <dbReference type="ChEBI" id="CHEBI:57540"/>
        <dbReference type="ChEBI" id="CHEBI:57945"/>
        <dbReference type="EC" id="7.1.1.2"/>
    </reaction>
</comment>
<dbReference type="InterPro" id="IPR018086">
    <property type="entry name" value="NADH_UbQ_OxRdtase_su1_CS"/>
</dbReference>
<organism evidence="15">
    <name type="scientific">Cecidomyiidae sp. 3 LC-2017</name>
    <dbReference type="NCBI Taxonomy" id="2030135"/>
    <lineage>
        <taxon>Eukaryota</taxon>
        <taxon>Metazoa</taxon>
        <taxon>Ecdysozoa</taxon>
        <taxon>Arthropoda</taxon>
        <taxon>Hexapoda</taxon>
        <taxon>Insecta</taxon>
        <taxon>Pterygota</taxon>
        <taxon>Neoptera</taxon>
        <taxon>Endopterygota</taxon>
        <taxon>Diptera</taxon>
        <taxon>Nematocera</taxon>
        <taxon>Sciaroidea</taxon>
        <taxon>Cecidomyiidae</taxon>
    </lineage>
</organism>
<evidence type="ECO:0000313" key="15">
    <source>
        <dbReference type="EMBL" id="ATN41200.1"/>
    </source>
</evidence>
<feature type="transmembrane region" description="Helical" evidence="14">
    <location>
        <begin position="99"/>
        <end position="118"/>
    </location>
</feature>
<dbReference type="PROSITE" id="PS00667">
    <property type="entry name" value="COMPLEX1_ND1_1"/>
    <property type="match status" value="1"/>
</dbReference>
<feature type="transmembrane region" description="Helical" evidence="14">
    <location>
        <begin position="169"/>
        <end position="190"/>
    </location>
</feature>
<dbReference type="HAMAP" id="MF_01350">
    <property type="entry name" value="NDH1_NuoH"/>
    <property type="match status" value="1"/>
</dbReference>
<evidence type="ECO:0000256" key="5">
    <source>
        <dbReference type="ARBA" id="ARBA00022448"/>
    </source>
</evidence>
<evidence type="ECO:0000256" key="11">
    <source>
        <dbReference type="ARBA" id="ARBA00023136"/>
    </source>
</evidence>